<dbReference type="AlphaFoldDB" id="A0A811KMD9"/>
<dbReference type="InterPro" id="IPR036259">
    <property type="entry name" value="MFS_trans_sf"/>
</dbReference>
<evidence type="ECO:0000256" key="5">
    <source>
        <dbReference type="ARBA" id="ARBA00022989"/>
    </source>
</evidence>
<evidence type="ECO:0000256" key="6">
    <source>
        <dbReference type="ARBA" id="ARBA00023136"/>
    </source>
</evidence>
<feature type="transmembrane region" description="Helical" evidence="8">
    <location>
        <begin position="344"/>
        <end position="365"/>
    </location>
</feature>
<keyword evidence="4" id="KW-0571">Peptide transport</keyword>
<dbReference type="GO" id="GO:0006857">
    <property type="term" value="P:oligopeptide transport"/>
    <property type="evidence" value="ECO:0007669"/>
    <property type="project" value="InterPro"/>
</dbReference>
<feature type="transmembrane region" description="Helical" evidence="8">
    <location>
        <begin position="295"/>
        <end position="312"/>
    </location>
</feature>
<organism evidence="9 10">
    <name type="scientific">Bursaphelenchus okinawaensis</name>
    <dbReference type="NCBI Taxonomy" id="465554"/>
    <lineage>
        <taxon>Eukaryota</taxon>
        <taxon>Metazoa</taxon>
        <taxon>Ecdysozoa</taxon>
        <taxon>Nematoda</taxon>
        <taxon>Chromadorea</taxon>
        <taxon>Rhabditida</taxon>
        <taxon>Tylenchina</taxon>
        <taxon>Tylenchomorpha</taxon>
        <taxon>Aphelenchoidea</taxon>
        <taxon>Aphelenchoididae</taxon>
        <taxon>Bursaphelenchus</taxon>
    </lineage>
</organism>
<gene>
    <name evidence="9" type="ORF">BOKJ2_LOCUS6396</name>
</gene>
<dbReference type="GO" id="GO:0022857">
    <property type="term" value="F:transmembrane transporter activity"/>
    <property type="evidence" value="ECO:0007669"/>
    <property type="project" value="InterPro"/>
</dbReference>
<dbReference type="Proteomes" id="UP000614601">
    <property type="component" value="Unassembled WGS sequence"/>
</dbReference>
<protein>
    <submittedName>
        <fullName evidence="9">Uncharacterized protein</fullName>
    </submittedName>
</protein>
<reference evidence="9" key="1">
    <citation type="submission" date="2020-09" db="EMBL/GenBank/DDBJ databases">
        <authorList>
            <person name="Kikuchi T."/>
        </authorList>
    </citation>
    <scope>NUCLEOTIDE SEQUENCE</scope>
    <source>
        <strain evidence="9">SH1</strain>
    </source>
</reference>
<evidence type="ECO:0000256" key="7">
    <source>
        <dbReference type="RuleBase" id="RU003755"/>
    </source>
</evidence>
<feature type="transmembrane region" description="Helical" evidence="8">
    <location>
        <begin position="201"/>
        <end position="223"/>
    </location>
</feature>
<evidence type="ECO:0000313" key="9">
    <source>
        <dbReference type="EMBL" id="CAD5216044.1"/>
    </source>
</evidence>
<feature type="transmembrane region" description="Helical" evidence="8">
    <location>
        <begin position="626"/>
        <end position="646"/>
    </location>
</feature>
<feature type="transmembrane region" description="Helical" evidence="8">
    <location>
        <begin position="63"/>
        <end position="83"/>
    </location>
</feature>
<comment type="caution">
    <text evidence="9">The sequence shown here is derived from an EMBL/GenBank/DDBJ whole genome shotgun (WGS) entry which is preliminary data.</text>
</comment>
<evidence type="ECO:0000256" key="4">
    <source>
        <dbReference type="ARBA" id="ARBA00022856"/>
    </source>
</evidence>
<feature type="transmembrane region" description="Helical" evidence="8">
    <location>
        <begin position="377"/>
        <end position="394"/>
    </location>
</feature>
<name>A0A811KMD9_9BILA</name>
<keyword evidence="7" id="KW-0813">Transport</keyword>
<dbReference type="GO" id="GO:0016020">
    <property type="term" value="C:membrane"/>
    <property type="evidence" value="ECO:0007669"/>
    <property type="project" value="UniProtKB-SubCell"/>
</dbReference>
<accession>A0A811KMD9</accession>
<dbReference type="EMBL" id="CAJFCW020000003">
    <property type="protein sequence ID" value="CAG9105213.1"/>
    <property type="molecule type" value="Genomic_DNA"/>
</dbReference>
<sequence length="744" mass="84247">MNIMPDQTKTAPTQSWSEMYHLWPKWTFFIIAQEFFERFSYYGIMNTLMLYFLNVVNFQRRDAVIATQLFSITCYTSPFLGSILADGYIGKFKTILSLSIVYTIGQFLLTYSSTNNEGTSFHPSVDLLALFIIGIGTGGIKPCVSTFGGDQFDPKQLIMISLFFSIFYFTINVGAFLTFLLSPILRTLPCLGKDSCYPLCFGVPTILMTIATVLFAFGSVYYVKKPPSNNVFKQVYDTIKNAISNYRRSTHKQGRFLDYSLDEHNCDKDKDCQKTRANGSTGYCAKKVLVADIRTVIKVLIIFIPAGIYFSLNAMRSAKWILQALEMNPNITDTFQILPDQLSVIYPLLVLVLIPFLNGIVYPTVDKVVKVTPLRKMVAGTIVAGFAFWIAAAVQTRIDAFMDTSLPESFLHYVPGENQIELSYSGVNCKLNGFQVHTLQLFQKRMYNILITPNGLLKVELDPRKSTQATGAFSQAYIVLNLQNVSLALCRQKLSSELTDCNPSQPNDYYPFKPVIDNQQASMATQFQKLFVKQGRWHLFTVHGAEHRPTKHGFLRYRAGGVYITFLELDGNGEAINVSTMEYVKDNQVHLLWQVPQIFLSVLAECLFQITGNEFAFTQAAPSMKAIIQAFWLSAIAFGDVVVIIIEKLGIFSKEQLSVWELLFYATMVHLDAIILAYLANFHYTYRVDYSESKRKQSKAQRKISRNDAISMGMIAFPMENDNGILEEDEHTTIREKVKLEEGC</sequence>
<keyword evidence="6 8" id="KW-0472">Membrane</keyword>
<keyword evidence="4" id="KW-0653">Protein transport</keyword>
<keyword evidence="5 8" id="KW-1133">Transmembrane helix</keyword>
<dbReference type="PROSITE" id="PS01023">
    <property type="entry name" value="PTR2_2"/>
    <property type="match status" value="1"/>
</dbReference>
<keyword evidence="3 7" id="KW-0812">Transmembrane</keyword>
<dbReference type="EMBL" id="CAJFDH010000003">
    <property type="protein sequence ID" value="CAD5216044.1"/>
    <property type="molecule type" value="Genomic_DNA"/>
</dbReference>
<feature type="transmembrane region" description="Helical" evidence="8">
    <location>
        <begin position="39"/>
        <end position="57"/>
    </location>
</feature>
<evidence type="ECO:0000313" key="10">
    <source>
        <dbReference type="Proteomes" id="UP000614601"/>
    </source>
</evidence>
<evidence type="ECO:0000256" key="3">
    <source>
        <dbReference type="ARBA" id="ARBA00022692"/>
    </source>
</evidence>
<dbReference type="PANTHER" id="PTHR11654">
    <property type="entry name" value="OLIGOPEPTIDE TRANSPORTER-RELATED"/>
    <property type="match status" value="1"/>
</dbReference>
<proteinExistence type="inferred from homology"/>
<dbReference type="InterPro" id="IPR018456">
    <property type="entry name" value="PTR2_symporter_CS"/>
</dbReference>
<dbReference type="OrthoDB" id="8904098at2759"/>
<dbReference type="PROSITE" id="PS01022">
    <property type="entry name" value="PTR2_1"/>
    <property type="match status" value="1"/>
</dbReference>
<feature type="transmembrane region" description="Helical" evidence="8">
    <location>
        <begin position="95"/>
        <end position="113"/>
    </location>
</feature>
<feature type="transmembrane region" description="Helical" evidence="8">
    <location>
        <begin position="125"/>
        <end position="144"/>
    </location>
</feature>
<dbReference type="Pfam" id="PF00854">
    <property type="entry name" value="PTR2"/>
    <property type="match status" value="2"/>
</dbReference>
<feature type="transmembrane region" description="Helical" evidence="8">
    <location>
        <begin position="658"/>
        <end position="680"/>
    </location>
</feature>
<dbReference type="Gene3D" id="1.20.1250.20">
    <property type="entry name" value="MFS general substrate transporter like domains"/>
    <property type="match status" value="2"/>
</dbReference>
<feature type="transmembrane region" description="Helical" evidence="8">
    <location>
        <begin position="156"/>
        <end position="181"/>
    </location>
</feature>
<evidence type="ECO:0000256" key="8">
    <source>
        <dbReference type="SAM" id="Phobius"/>
    </source>
</evidence>
<keyword evidence="10" id="KW-1185">Reference proteome</keyword>
<evidence type="ECO:0000256" key="2">
    <source>
        <dbReference type="ARBA" id="ARBA00005982"/>
    </source>
</evidence>
<comment type="similarity">
    <text evidence="2 7">Belongs to the major facilitator superfamily. Proton-dependent oligopeptide transporter (POT/PTR) (TC 2.A.17) family.</text>
</comment>
<comment type="subcellular location">
    <subcellularLocation>
        <location evidence="1 7">Membrane</location>
        <topology evidence="1 7">Multi-pass membrane protein</topology>
    </subcellularLocation>
</comment>
<dbReference type="InterPro" id="IPR000109">
    <property type="entry name" value="POT_fam"/>
</dbReference>
<dbReference type="SUPFAM" id="SSF103473">
    <property type="entry name" value="MFS general substrate transporter"/>
    <property type="match status" value="1"/>
</dbReference>
<evidence type="ECO:0000256" key="1">
    <source>
        <dbReference type="ARBA" id="ARBA00004141"/>
    </source>
</evidence>
<dbReference type="Proteomes" id="UP000783686">
    <property type="component" value="Unassembled WGS sequence"/>
</dbReference>